<gene>
    <name evidence="2" type="ORF">EXE58_11995</name>
</gene>
<dbReference type="OrthoDB" id="3784865at2"/>
<evidence type="ECO:0000313" key="2">
    <source>
        <dbReference type="EMBL" id="QBX56115.1"/>
    </source>
</evidence>
<keyword evidence="1" id="KW-1133">Transmembrane helix</keyword>
<dbReference type="RefSeq" id="WP_135268106.1">
    <property type="nucleotide sequence ID" value="NZ_CP038436.1"/>
</dbReference>
<organism evidence="2 3">
    <name type="scientific">Nocardioides seonyuensis</name>
    <dbReference type="NCBI Taxonomy" id="2518371"/>
    <lineage>
        <taxon>Bacteria</taxon>
        <taxon>Bacillati</taxon>
        <taxon>Actinomycetota</taxon>
        <taxon>Actinomycetes</taxon>
        <taxon>Propionibacteriales</taxon>
        <taxon>Nocardioidaceae</taxon>
        <taxon>Nocardioides</taxon>
    </lineage>
</organism>
<dbReference type="Proteomes" id="UP000294853">
    <property type="component" value="Chromosome"/>
</dbReference>
<feature type="transmembrane region" description="Helical" evidence="1">
    <location>
        <begin position="20"/>
        <end position="53"/>
    </location>
</feature>
<dbReference type="KEGG" id="nsn:EXE58_11995"/>
<keyword evidence="1" id="KW-0812">Transmembrane</keyword>
<evidence type="ECO:0000313" key="3">
    <source>
        <dbReference type="Proteomes" id="UP000294853"/>
    </source>
</evidence>
<feature type="transmembrane region" description="Helical" evidence="1">
    <location>
        <begin position="65"/>
        <end position="86"/>
    </location>
</feature>
<keyword evidence="1" id="KW-0472">Membrane</keyword>
<dbReference type="EMBL" id="CP038436">
    <property type="protein sequence ID" value="QBX56115.1"/>
    <property type="molecule type" value="Genomic_DNA"/>
</dbReference>
<dbReference type="AlphaFoldDB" id="A0A4P7IFS1"/>
<keyword evidence="3" id="KW-1185">Reference proteome</keyword>
<reference evidence="2 3" key="1">
    <citation type="submission" date="2019-03" db="EMBL/GenBank/DDBJ databases">
        <title>Three New Species of Nocardioides, Nocardioides euryhalodurans sp. nov., Nocardioides seonyuensis sp. nov. and Nocardioides eburneoflavus sp. nov. Iolated from Soil.</title>
        <authorList>
            <person name="Roh S.G."/>
            <person name="Lee C."/>
            <person name="Kim M.-K."/>
            <person name="Kim S.B."/>
        </authorList>
    </citation>
    <scope>NUCLEOTIDE SEQUENCE [LARGE SCALE GENOMIC DNA]</scope>
    <source>
        <strain evidence="2 3">MMS17-SY207-3</strain>
    </source>
</reference>
<accession>A0A4P7IFS1</accession>
<feature type="transmembrane region" description="Helical" evidence="1">
    <location>
        <begin position="92"/>
        <end position="109"/>
    </location>
</feature>
<protein>
    <recommendedName>
        <fullName evidence="4">Signal transduction histidine kinase subgroup 3 dimerisation and phosphoacceptor domain-containing protein</fullName>
    </recommendedName>
</protein>
<proteinExistence type="predicted"/>
<evidence type="ECO:0000256" key="1">
    <source>
        <dbReference type="SAM" id="Phobius"/>
    </source>
</evidence>
<sequence length="189" mass="20532">MSEPPAPTPYQPWFSRRPGLALVGVAMMFVLITVLRIWLGADASVGVTLLYVVPTSLSAMAWGRVAGVIAAGLSITLLVLWVLVAGVDLNPLGWAARVVPILLAGLLLGDASDRLRRAEWARLHQRERELLHRQAVEVNDSLLQGMAAAKWALESGNHELGLRTLNDTIETGQTLVSRLIRDSRMGPTD</sequence>
<name>A0A4P7IFS1_9ACTN</name>
<evidence type="ECO:0008006" key="4">
    <source>
        <dbReference type="Google" id="ProtNLM"/>
    </source>
</evidence>